<dbReference type="EMBL" id="VSRR010044932">
    <property type="protein sequence ID" value="MPC77072.1"/>
    <property type="molecule type" value="Genomic_DNA"/>
</dbReference>
<name>A0A5B7I053_PORTR</name>
<reference evidence="1 2" key="1">
    <citation type="submission" date="2019-05" db="EMBL/GenBank/DDBJ databases">
        <title>Another draft genome of Portunus trituberculatus and its Hox gene families provides insights of decapod evolution.</title>
        <authorList>
            <person name="Jeong J.-H."/>
            <person name="Song I."/>
            <person name="Kim S."/>
            <person name="Choi T."/>
            <person name="Kim D."/>
            <person name="Ryu S."/>
            <person name="Kim W."/>
        </authorList>
    </citation>
    <scope>NUCLEOTIDE SEQUENCE [LARGE SCALE GENOMIC DNA]</scope>
    <source>
        <tissue evidence="1">Muscle</tissue>
    </source>
</reference>
<sequence>MRLQWLENVVPLMVRMQTRVLRFMSGVPLSPEKRTSLPAGNINRLRQHLKQHNEEAPQYRIK</sequence>
<organism evidence="1 2">
    <name type="scientific">Portunus trituberculatus</name>
    <name type="common">Swimming crab</name>
    <name type="synonym">Neptunus trituberculatus</name>
    <dbReference type="NCBI Taxonomy" id="210409"/>
    <lineage>
        <taxon>Eukaryota</taxon>
        <taxon>Metazoa</taxon>
        <taxon>Ecdysozoa</taxon>
        <taxon>Arthropoda</taxon>
        <taxon>Crustacea</taxon>
        <taxon>Multicrustacea</taxon>
        <taxon>Malacostraca</taxon>
        <taxon>Eumalacostraca</taxon>
        <taxon>Eucarida</taxon>
        <taxon>Decapoda</taxon>
        <taxon>Pleocyemata</taxon>
        <taxon>Brachyura</taxon>
        <taxon>Eubrachyura</taxon>
        <taxon>Portunoidea</taxon>
        <taxon>Portunidae</taxon>
        <taxon>Portuninae</taxon>
        <taxon>Portunus</taxon>
    </lineage>
</organism>
<gene>
    <name evidence="1" type="ORF">E2C01_071516</name>
</gene>
<dbReference type="AlphaFoldDB" id="A0A5B7I053"/>
<evidence type="ECO:0000313" key="2">
    <source>
        <dbReference type="Proteomes" id="UP000324222"/>
    </source>
</evidence>
<comment type="caution">
    <text evidence="1">The sequence shown here is derived from an EMBL/GenBank/DDBJ whole genome shotgun (WGS) entry which is preliminary data.</text>
</comment>
<dbReference type="Proteomes" id="UP000324222">
    <property type="component" value="Unassembled WGS sequence"/>
</dbReference>
<protein>
    <submittedName>
        <fullName evidence="1">Uncharacterized protein</fullName>
    </submittedName>
</protein>
<keyword evidence="2" id="KW-1185">Reference proteome</keyword>
<proteinExistence type="predicted"/>
<evidence type="ECO:0000313" key="1">
    <source>
        <dbReference type="EMBL" id="MPC77072.1"/>
    </source>
</evidence>
<accession>A0A5B7I053</accession>